<evidence type="ECO:0000256" key="6">
    <source>
        <dbReference type="SAM" id="Phobius"/>
    </source>
</evidence>
<feature type="transmembrane region" description="Helical" evidence="6">
    <location>
        <begin position="308"/>
        <end position="327"/>
    </location>
</feature>
<dbReference type="GO" id="GO:0005249">
    <property type="term" value="F:voltage-gated potassium channel activity"/>
    <property type="evidence" value="ECO:0007669"/>
    <property type="project" value="TreeGrafter"/>
</dbReference>
<keyword evidence="10" id="KW-1185">Reference proteome</keyword>
<dbReference type="PANTHER" id="PTHR45689">
    <property type="entry name" value="I[[H]] CHANNEL, ISOFORM E"/>
    <property type="match status" value="1"/>
</dbReference>
<evidence type="ECO:0000259" key="7">
    <source>
        <dbReference type="Pfam" id="PF00520"/>
    </source>
</evidence>
<reference evidence="9 10" key="2">
    <citation type="submission" date="2024-05" db="EMBL/GenBank/DDBJ databases">
        <authorList>
            <person name="Chen Y."/>
            <person name="Shah S."/>
            <person name="Dougan E. K."/>
            <person name="Thang M."/>
            <person name="Chan C."/>
        </authorList>
    </citation>
    <scope>NUCLEOTIDE SEQUENCE [LARGE SCALE GENOMIC DNA]</scope>
</reference>
<keyword evidence="3 6" id="KW-1133">Transmembrane helix</keyword>
<comment type="caution">
    <text evidence="8">The sequence shown here is derived from an EMBL/GenBank/DDBJ whole genome shotgun (WGS) entry which is preliminary data.</text>
</comment>
<feature type="transmembrane region" description="Helical" evidence="6">
    <location>
        <begin position="266"/>
        <end position="287"/>
    </location>
</feature>
<keyword evidence="4 6" id="KW-0472">Membrane</keyword>
<dbReference type="EMBL" id="CAMXCT010002779">
    <property type="protein sequence ID" value="CAI4000404.1"/>
    <property type="molecule type" value="Genomic_DNA"/>
</dbReference>
<dbReference type="EMBL" id="CAMXCT030002779">
    <property type="protein sequence ID" value="CAL4787716.1"/>
    <property type="molecule type" value="Genomic_DNA"/>
</dbReference>
<evidence type="ECO:0000313" key="9">
    <source>
        <dbReference type="EMBL" id="CAL4787716.1"/>
    </source>
</evidence>
<reference evidence="8" key="1">
    <citation type="submission" date="2022-10" db="EMBL/GenBank/DDBJ databases">
        <authorList>
            <person name="Chen Y."/>
            <person name="Dougan E. K."/>
            <person name="Chan C."/>
            <person name="Rhodes N."/>
            <person name="Thang M."/>
        </authorList>
    </citation>
    <scope>NUCLEOTIDE SEQUENCE</scope>
</reference>
<evidence type="ECO:0000313" key="10">
    <source>
        <dbReference type="Proteomes" id="UP001152797"/>
    </source>
</evidence>
<comment type="subcellular location">
    <subcellularLocation>
        <location evidence="1">Membrane</location>
        <topology evidence="1">Multi-pass membrane protein</topology>
    </subcellularLocation>
</comment>
<evidence type="ECO:0000256" key="4">
    <source>
        <dbReference type="ARBA" id="ARBA00023136"/>
    </source>
</evidence>
<proteinExistence type="predicted"/>
<gene>
    <name evidence="8" type="ORF">C1SCF055_LOCUS26525</name>
</gene>
<name>A0A9P1CZ37_9DINO</name>
<dbReference type="GO" id="GO:0003254">
    <property type="term" value="P:regulation of membrane depolarization"/>
    <property type="evidence" value="ECO:0007669"/>
    <property type="project" value="TreeGrafter"/>
</dbReference>
<feature type="domain" description="Ion transport" evidence="7">
    <location>
        <begin position="232"/>
        <end position="403"/>
    </location>
</feature>
<keyword evidence="2 6" id="KW-0812">Transmembrane</keyword>
<dbReference type="EMBL" id="CAMXCT020002779">
    <property type="protein sequence ID" value="CAL1153779.1"/>
    <property type="molecule type" value="Genomic_DNA"/>
</dbReference>
<organism evidence="8">
    <name type="scientific">Cladocopium goreaui</name>
    <dbReference type="NCBI Taxonomy" id="2562237"/>
    <lineage>
        <taxon>Eukaryota</taxon>
        <taxon>Sar</taxon>
        <taxon>Alveolata</taxon>
        <taxon>Dinophyceae</taxon>
        <taxon>Suessiales</taxon>
        <taxon>Symbiodiniaceae</taxon>
        <taxon>Cladocopium</taxon>
    </lineage>
</organism>
<sequence>MASESSECGDEEQPQVPPLQAVQTLRAEFDIFAARLREKIVNVERNLGKAGHGLNHGLHQTARTSPGTLHELHADGGGSISVNPKIWNDAARSSTSFTDATGGSRSLDPCAFKDFTPYRKSVESSGVWVQEPPALEEHRLRRVEAMAMTPKRRYTSFGPLHSVRNELGSDFRLHNRWLQLSMQCDANAAVAEFRNAARKSSKPRPSKKTSSRNDMQHLFLQSLHPGGRLRVAWDSVAMFLLFLDACLLPVSFAWEWEKDTTTTSSTVFLVIFMVGLVFWSLDILLNFNTSYFAKGSLITSQREIAKHYLFTWFLLDASLVVLDYFTVAHTWMEDRFADLTYTRLVRILRISRLVRLVKMAKIEGVLQEFAASTGRQWVMLVVTFFNTSTFMLLFEHIASCVWFGLAHSELANSWIEVQGTAQSLPLIQYLHAFR</sequence>
<feature type="transmembrane region" description="Helical" evidence="6">
    <location>
        <begin position="377"/>
        <end position="405"/>
    </location>
</feature>
<dbReference type="Proteomes" id="UP001152797">
    <property type="component" value="Unassembled WGS sequence"/>
</dbReference>
<accession>A0A9P1CZ37</accession>
<protein>
    <submittedName>
        <fullName evidence="9">Potassium/sodium hyperpolarization-activated cyclic nucleotide-gated channel 4</fullName>
    </submittedName>
</protein>
<dbReference type="SUPFAM" id="SSF81324">
    <property type="entry name" value="Voltage-gated potassium channels"/>
    <property type="match status" value="1"/>
</dbReference>
<dbReference type="GO" id="GO:0098855">
    <property type="term" value="C:HCN channel complex"/>
    <property type="evidence" value="ECO:0007669"/>
    <property type="project" value="TreeGrafter"/>
</dbReference>
<evidence type="ECO:0000313" key="8">
    <source>
        <dbReference type="EMBL" id="CAI4000404.1"/>
    </source>
</evidence>
<feature type="region of interest" description="Disordered" evidence="5">
    <location>
        <begin position="1"/>
        <end position="21"/>
    </location>
</feature>
<evidence type="ECO:0000256" key="5">
    <source>
        <dbReference type="SAM" id="MobiDB-lite"/>
    </source>
</evidence>
<dbReference type="InterPro" id="IPR005821">
    <property type="entry name" value="Ion_trans_dom"/>
</dbReference>
<dbReference type="PANTHER" id="PTHR45689:SF5">
    <property type="entry name" value="I[[H]] CHANNEL, ISOFORM E"/>
    <property type="match status" value="1"/>
</dbReference>
<dbReference type="Gene3D" id="1.10.287.70">
    <property type="match status" value="1"/>
</dbReference>
<evidence type="ECO:0000256" key="2">
    <source>
        <dbReference type="ARBA" id="ARBA00022692"/>
    </source>
</evidence>
<evidence type="ECO:0000256" key="1">
    <source>
        <dbReference type="ARBA" id="ARBA00004141"/>
    </source>
</evidence>
<dbReference type="GO" id="GO:0035725">
    <property type="term" value="P:sodium ion transmembrane transport"/>
    <property type="evidence" value="ECO:0007669"/>
    <property type="project" value="TreeGrafter"/>
</dbReference>
<dbReference type="Pfam" id="PF00520">
    <property type="entry name" value="Ion_trans"/>
    <property type="match status" value="1"/>
</dbReference>
<dbReference type="InterPro" id="IPR051413">
    <property type="entry name" value="K/Na_HCN_channel"/>
</dbReference>
<dbReference type="OrthoDB" id="437050at2759"/>
<dbReference type="AlphaFoldDB" id="A0A9P1CZ37"/>
<feature type="transmembrane region" description="Helical" evidence="6">
    <location>
        <begin position="231"/>
        <end position="254"/>
    </location>
</feature>
<evidence type="ECO:0000256" key="3">
    <source>
        <dbReference type="ARBA" id="ARBA00022989"/>
    </source>
</evidence>